<dbReference type="Proteomes" id="UP000286246">
    <property type="component" value="Unassembled WGS sequence"/>
</dbReference>
<gene>
    <name evidence="2" type="ORF">DFQ12_0051</name>
</gene>
<feature type="domain" description="Beta-lactamase-related" evidence="1">
    <location>
        <begin position="39"/>
        <end position="356"/>
    </location>
</feature>
<dbReference type="InterPro" id="IPR001466">
    <property type="entry name" value="Beta-lactam-related"/>
</dbReference>
<evidence type="ECO:0000259" key="1">
    <source>
        <dbReference type="Pfam" id="PF00144"/>
    </source>
</evidence>
<evidence type="ECO:0000313" key="2">
    <source>
        <dbReference type="EMBL" id="RKE55222.1"/>
    </source>
</evidence>
<dbReference type="InterPro" id="IPR012338">
    <property type="entry name" value="Beta-lactam/transpept-like"/>
</dbReference>
<dbReference type="Gene3D" id="3.40.710.10">
    <property type="entry name" value="DD-peptidase/beta-lactamase superfamily"/>
    <property type="match status" value="1"/>
</dbReference>
<accession>A0A420BEU4</accession>
<sequence>MKADKTILCIVISILLMVTGCRKSENAIQEDHIATQQIDSYLSSLIDTAGIPGIAIALTNGQDVIYAKGFGFANIQAKEKLTPSHFFHVASISKTFTATAVMQLAEQGKLDINRPLIHYLPYFKMKDPRYRKITIKQMLNHTSGIPDVTDYEWEKAESDEGALERYTRSLADSILMYDPGSGFNYSNIAFDVLGDVVAKVSGVSFEKYEEENILVPLDMDKSNFYYPKMSKDLQTVPYTGSSQSISMVYPYNRKHAPSSTLTSNVLELSHWAIANMYEGRYKNRQIITPSTFKAMTSPSVTVDPAQGLSVGLCWFIYPYRGYVNYVHEGGDIGYRSILSLIPEKKLGVVILSNTDHIDIQQVYFKIVDILLADKS</sequence>
<dbReference type="SUPFAM" id="SSF56601">
    <property type="entry name" value="beta-lactamase/transpeptidase-like"/>
    <property type="match status" value="1"/>
</dbReference>
<dbReference type="RefSeq" id="WP_120257034.1">
    <property type="nucleotide sequence ID" value="NZ_RAPY01000001.1"/>
</dbReference>
<dbReference type="EMBL" id="RAPY01000001">
    <property type="protein sequence ID" value="RKE55222.1"/>
    <property type="molecule type" value="Genomic_DNA"/>
</dbReference>
<keyword evidence="3" id="KW-1185">Reference proteome</keyword>
<evidence type="ECO:0000313" key="3">
    <source>
        <dbReference type="Proteomes" id="UP000286246"/>
    </source>
</evidence>
<reference evidence="2 3" key="1">
    <citation type="submission" date="2018-09" db="EMBL/GenBank/DDBJ databases">
        <title>Genomic Encyclopedia of Type Strains, Phase III (KMG-III): the genomes of soil and plant-associated and newly described type strains.</title>
        <authorList>
            <person name="Whitman W."/>
        </authorList>
    </citation>
    <scope>NUCLEOTIDE SEQUENCE [LARGE SCALE GENOMIC DNA]</scope>
    <source>
        <strain evidence="2 3">CECT 7938</strain>
    </source>
</reference>
<dbReference type="AlphaFoldDB" id="A0A420BEU4"/>
<protein>
    <submittedName>
        <fullName evidence="2">CubicO group peptidase (Beta-lactamase class C family)</fullName>
    </submittedName>
</protein>
<comment type="caution">
    <text evidence="2">The sequence shown here is derived from an EMBL/GenBank/DDBJ whole genome shotgun (WGS) entry which is preliminary data.</text>
</comment>
<name>A0A420BEU4_SPHD1</name>
<dbReference type="PANTHER" id="PTHR46825:SF9">
    <property type="entry name" value="BETA-LACTAMASE-RELATED DOMAIN-CONTAINING PROTEIN"/>
    <property type="match status" value="1"/>
</dbReference>
<dbReference type="PANTHER" id="PTHR46825">
    <property type="entry name" value="D-ALANYL-D-ALANINE-CARBOXYPEPTIDASE/ENDOPEPTIDASE AMPH"/>
    <property type="match status" value="1"/>
</dbReference>
<dbReference type="Pfam" id="PF00144">
    <property type="entry name" value="Beta-lactamase"/>
    <property type="match status" value="1"/>
</dbReference>
<organism evidence="2 3">
    <name type="scientific">Sphingobacterium detergens</name>
    <dbReference type="NCBI Taxonomy" id="1145106"/>
    <lineage>
        <taxon>Bacteria</taxon>
        <taxon>Pseudomonadati</taxon>
        <taxon>Bacteroidota</taxon>
        <taxon>Sphingobacteriia</taxon>
        <taxon>Sphingobacteriales</taxon>
        <taxon>Sphingobacteriaceae</taxon>
        <taxon>Sphingobacterium</taxon>
    </lineage>
</organism>
<dbReference type="PROSITE" id="PS51257">
    <property type="entry name" value="PROKAR_LIPOPROTEIN"/>
    <property type="match status" value="1"/>
</dbReference>
<proteinExistence type="predicted"/>
<dbReference type="InterPro" id="IPR050491">
    <property type="entry name" value="AmpC-like"/>
</dbReference>
<dbReference type="OrthoDB" id="1357763at2"/>